<evidence type="ECO:0000256" key="2">
    <source>
        <dbReference type="SAM" id="MobiDB-lite"/>
    </source>
</evidence>
<dbReference type="InterPro" id="IPR053162">
    <property type="entry name" value="DnaD"/>
</dbReference>
<feature type="compositionally biased region" description="Basic and acidic residues" evidence="2">
    <location>
        <begin position="143"/>
        <end position="158"/>
    </location>
</feature>
<dbReference type="EMBL" id="JAAJBG010000006">
    <property type="protein sequence ID" value="NGG15909.1"/>
    <property type="molecule type" value="Genomic_DNA"/>
</dbReference>
<dbReference type="Pfam" id="PF07261">
    <property type="entry name" value="DnaB_2"/>
    <property type="match status" value="1"/>
</dbReference>
<feature type="compositionally biased region" description="Polar residues" evidence="2">
    <location>
        <begin position="131"/>
        <end position="142"/>
    </location>
</feature>
<feature type="domain" description="DnaB/C C-terminal" evidence="3">
    <location>
        <begin position="177"/>
        <end position="244"/>
    </location>
</feature>
<dbReference type="InterPro" id="IPR034829">
    <property type="entry name" value="DnaD-like_sf"/>
</dbReference>
<dbReference type="RefSeq" id="WP_150890972.1">
    <property type="nucleotide sequence ID" value="NZ_CP118046.1"/>
</dbReference>
<dbReference type="Pfam" id="PF09681">
    <property type="entry name" value="Phage_rep_org_N"/>
    <property type="match status" value="1"/>
</dbReference>
<dbReference type="PANTHER" id="PTHR37293:SF5">
    <property type="entry name" value="DNA REPLICATION PROTEIN"/>
    <property type="match status" value="1"/>
</dbReference>
<evidence type="ECO:0000313" key="5">
    <source>
        <dbReference type="EMBL" id="NGG15909.1"/>
    </source>
</evidence>
<feature type="region of interest" description="Disordered" evidence="2">
    <location>
        <begin position="120"/>
        <end position="161"/>
    </location>
</feature>
<gene>
    <name evidence="5" type="ORF">G5T13_04555</name>
</gene>
<sequence length="268" mass="31092">MAEEKRYWWLQMEHDFFEQKEMKALKRMSAGYVYTTIYLKLLLKSLKNNGSLYFESIEDDFISEIAFDIDEELDDVAAVFDFLKRKGLLIEISKDEVSLPGAIQRIGSKTQSAVRKARQRARQKEERNVTKSRQNVTMSQNSHVEKSREEKRRDREQQQLENNAAEVGKNIIFEKLKEAFGEMSVSGTMVAEVEDLLATHGQTLLLYALEQTILNNGRSIRYTRSILERWQGQGLKTIEQVKQNQAAYEAKKQSLAQPIQDNFPDVPF</sequence>
<organism evidence="5">
    <name type="scientific">Streptococcus anginosus</name>
    <dbReference type="NCBI Taxonomy" id="1328"/>
    <lineage>
        <taxon>Bacteria</taxon>
        <taxon>Bacillati</taxon>
        <taxon>Bacillota</taxon>
        <taxon>Bacilli</taxon>
        <taxon>Lactobacillales</taxon>
        <taxon>Streptococcaceae</taxon>
        <taxon>Streptococcus</taxon>
        <taxon>Streptococcus anginosus group</taxon>
    </lineage>
</organism>
<dbReference type="PANTHER" id="PTHR37293">
    <property type="entry name" value="PHAGE REPLICATION PROTEIN-RELATED"/>
    <property type="match status" value="1"/>
</dbReference>
<dbReference type="InterPro" id="IPR010056">
    <property type="entry name" value="Phage_rep_org__N"/>
</dbReference>
<proteinExistence type="inferred from homology"/>
<comment type="caution">
    <text evidence="5">The sequence shown here is derived from an EMBL/GenBank/DDBJ whole genome shotgun (WGS) entry which is preliminary data.</text>
</comment>
<evidence type="ECO:0000259" key="4">
    <source>
        <dbReference type="Pfam" id="PF09681"/>
    </source>
</evidence>
<protein>
    <submittedName>
        <fullName evidence="5">DnaD domain protein</fullName>
    </submittedName>
</protein>
<evidence type="ECO:0000256" key="1">
    <source>
        <dbReference type="ARBA" id="ARBA00093462"/>
    </source>
</evidence>
<accession>A0A6G4MY86</accession>
<evidence type="ECO:0000259" key="3">
    <source>
        <dbReference type="Pfam" id="PF07261"/>
    </source>
</evidence>
<reference evidence="5" key="1">
    <citation type="submission" date="2020-02" db="EMBL/GenBank/DDBJ databases">
        <title>Antibiotic resistance/susceptibility profiles of lactic acid-producing cocci isolated from the human vagina, and analysis of the genetic basis of atypical resistances.</title>
        <authorList>
            <person name="Sirichoat A."/>
            <person name="Florez A.B."/>
            <person name="Vazquez L."/>
            <person name="Buppasiri P."/>
            <person name="Panya M."/>
            <person name="Lulitanond V."/>
            <person name="Mayo B."/>
        </authorList>
    </citation>
    <scope>NUCLEOTIDE SEQUENCE</scope>
    <source>
        <strain evidence="5">VA01-10AN</strain>
    </source>
</reference>
<feature type="domain" description="Phage replisome organiser N-terminal" evidence="4">
    <location>
        <begin position="9"/>
        <end position="126"/>
    </location>
</feature>
<dbReference type="NCBIfam" id="TIGR01714">
    <property type="entry name" value="phage_rep_org_N"/>
    <property type="match status" value="1"/>
</dbReference>
<name>A0A6G4MY86_STRAP</name>
<dbReference type="AlphaFoldDB" id="A0A6G4MY86"/>
<dbReference type="InterPro" id="IPR006343">
    <property type="entry name" value="DnaB/C_C"/>
</dbReference>
<dbReference type="Gene3D" id="1.10.10.630">
    <property type="entry name" value="DnaD domain-like"/>
    <property type="match status" value="1"/>
</dbReference>
<comment type="similarity">
    <text evidence="1">Belongs to the DnaB/DnaD family.</text>
</comment>
<dbReference type="NCBIfam" id="TIGR01446">
    <property type="entry name" value="DnaD_dom"/>
    <property type="match status" value="1"/>
</dbReference>
<dbReference type="SUPFAM" id="SSF158499">
    <property type="entry name" value="DnaD domain-like"/>
    <property type="match status" value="1"/>
</dbReference>